<keyword evidence="6" id="KW-1185">Reference proteome</keyword>
<dbReference type="PROSITE" id="PS00061">
    <property type="entry name" value="ADH_SHORT"/>
    <property type="match status" value="1"/>
</dbReference>
<dbReference type="PRINTS" id="PR00080">
    <property type="entry name" value="SDRFAMILY"/>
</dbReference>
<dbReference type="NCBIfam" id="NF006120">
    <property type="entry name" value="PRK08264.1-6"/>
    <property type="match status" value="1"/>
</dbReference>
<dbReference type="Proteomes" id="UP001290861">
    <property type="component" value="Unassembled WGS sequence"/>
</dbReference>
<dbReference type="Pfam" id="PF00106">
    <property type="entry name" value="adh_short"/>
    <property type="match status" value="1"/>
</dbReference>
<accession>A0ABU5MZ61</accession>
<dbReference type="Gene3D" id="3.40.50.720">
    <property type="entry name" value="NAD(P)-binding Rossmann-like Domain"/>
    <property type="match status" value="1"/>
</dbReference>
<sequence length="244" mass="25634">MGISIEDKVALVTGANRGIGRAVVESFINHGAKKVYLAVRRPESAAELEAQYGDRVVTIRADVADKVSIEALAKQAADVDVVVNNAGIAIPNSRVLDERAEPNLVDELQVNVFGLLNVAHAFAGILEKNNGALVQLNSVASFRDFADIATYSASKAAAYSLTQALREDLSKKGVQVVSVHPGGVVTDMAEACDVTTSTPASVVGEALVDALANGDFFVYPDPGGQMIGAAYQHFADEIVMADFS</sequence>
<dbReference type="InterPro" id="IPR057326">
    <property type="entry name" value="KR_dom"/>
</dbReference>
<name>A0ABU5MZ61_9BACT</name>
<evidence type="ECO:0000259" key="4">
    <source>
        <dbReference type="SMART" id="SM00822"/>
    </source>
</evidence>
<dbReference type="RefSeq" id="WP_322609264.1">
    <property type="nucleotide sequence ID" value="NZ_JARVCO010000010.1"/>
</dbReference>
<dbReference type="PRINTS" id="PR00081">
    <property type="entry name" value="GDHRDH"/>
</dbReference>
<comment type="similarity">
    <text evidence="1 3">Belongs to the short-chain dehydrogenases/reductases (SDR) family.</text>
</comment>
<gene>
    <name evidence="5" type="ORF">P9H32_12690</name>
</gene>
<dbReference type="PANTHER" id="PTHR43669:SF3">
    <property type="entry name" value="ALCOHOL DEHYDROGENASE, PUTATIVE (AFU_ORTHOLOGUE AFUA_3G03445)-RELATED"/>
    <property type="match status" value="1"/>
</dbReference>
<evidence type="ECO:0000313" key="5">
    <source>
        <dbReference type="EMBL" id="MDZ8119482.1"/>
    </source>
</evidence>
<protein>
    <submittedName>
        <fullName evidence="5">SDR family oxidoreductase</fullName>
    </submittedName>
</protein>
<organism evidence="5 6">
    <name type="scientific">Pontiella agarivorans</name>
    <dbReference type="NCBI Taxonomy" id="3038953"/>
    <lineage>
        <taxon>Bacteria</taxon>
        <taxon>Pseudomonadati</taxon>
        <taxon>Kiritimatiellota</taxon>
        <taxon>Kiritimatiellia</taxon>
        <taxon>Kiritimatiellales</taxon>
        <taxon>Pontiellaceae</taxon>
        <taxon>Pontiella</taxon>
    </lineage>
</organism>
<feature type="domain" description="Ketoreductase" evidence="4">
    <location>
        <begin position="8"/>
        <end position="188"/>
    </location>
</feature>
<dbReference type="InterPro" id="IPR020904">
    <property type="entry name" value="Sc_DH/Rdtase_CS"/>
</dbReference>
<dbReference type="SUPFAM" id="SSF51735">
    <property type="entry name" value="NAD(P)-binding Rossmann-fold domains"/>
    <property type="match status" value="1"/>
</dbReference>
<evidence type="ECO:0000256" key="1">
    <source>
        <dbReference type="ARBA" id="ARBA00006484"/>
    </source>
</evidence>
<dbReference type="InterPro" id="IPR036291">
    <property type="entry name" value="NAD(P)-bd_dom_sf"/>
</dbReference>
<dbReference type="PANTHER" id="PTHR43669">
    <property type="entry name" value="5-KETO-D-GLUCONATE 5-REDUCTASE"/>
    <property type="match status" value="1"/>
</dbReference>
<dbReference type="SMART" id="SM00822">
    <property type="entry name" value="PKS_KR"/>
    <property type="match status" value="1"/>
</dbReference>
<keyword evidence="2" id="KW-0560">Oxidoreductase</keyword>
<comment type="caution">
    <text evidence="5">The sequence shown here is derived from an EMBL/GenBank/DDBJ whole genome shotgun (WGS) entry which is preliminary data.</text>
</comment>
<reference evidence="5 6" key="1">
    <citation type="journal article" date="2024" name="Appl. Environ. Microbiol.">
        <title>Pontiella agarivorans sp. nov., a novel marine anaerobic bacterium capable of degrading macroalgal polysaccharides and fixing nitrogen.</title>
        <authorList>
            <person name="Liu N."/>
            <person name="Kivenson V."/>
            <person name="Peng X."/>
            <person name="Cui Z."/>
            <person name="Lankiewicz T.S."/>
            <person name="Gosselin K.M."/>
            <person name="English C.J."/>
            <person name="Blair E.M."/>
            <person name="O'Malley M.A."/>
            <person name="Valentine D.L."/>
        </authorList>
    </citation>
    <scope>NUCLEOTIDE SEQUENCE [LARGE SCALE GENOMIC DNA]</scope>
    <source>
        <strain evidence="5 6">NLcol2</strain>
    </source>
</reference>
<evidence type="ECO:0000313" key="6">
    <source>
        <dbReference type="Proteomes" id="UP001290861"/>
    </source>
</evidence>
<proteinExistence type="inferred from homology"/>
<dbReference type="InterPro" id="IPR002347">
    <property type="entry name" value="SDR_fam"/>
</dbReference>
<dbReference type="EMBL" id="JARVCO010000010">
    <property type="protein sequence ID" value="MDZ8119482.1"/>
    <property type="molecule type" value="Genomic_DNA"/>
</dbReference>
<evidence type="ECO:0000256" key="3">
    <source>
        <dbReference type="RuleBase" id="RU000363"/>
    </source>
</evidence>
<evidence type="ECO:0000256" key="2">
    <source>
        <dbReference type="ARBA" id="ARBA00023002"/>
    </source>
</evidence>